<dbReference type="GO" id="GO:0030313">
    <property type="term" value="C:cell envelope"/>
    <property type="evidence" value="ECO:0007669"/>
    <property type="project" value="UniProtKB-SubCell"/>
</dbReference>
<evidence type="ECO:0000256" key="1">
    <source>
        <dbReference type="ARBA" id="ARBA00004196"/>
    </source>
</evidence>
<dbReference type="OrthoDB" id="9815205at2"/>
<evidence type="ECO:0000256" key="2">
    <source>
        <dbReference type="ARBA" id="ARBA00022748"/>
    </source>
</evidence>
<dbReference type="PANTHER" id="PTHR42852">
    <property type="entry name" value="THIOL:DISULFIDE INTERCHANGE PROTEIN DSBE"/>
    <property type="match status" value="1"/>
</dbReference>
<reference evidence="7" key="1">
    <citation type="submission" date="2016-10" db="EMBL/GenBank/DDBJ databases">
        <authorList>
            <person name="Varghese N."/>
            <person name="Submissions S."/>
        </authorList>
    </citation>
    <scope>NUCLEOTIDE SEQUENCE [LARGE SCALE GENOMIC DNA]</scope>
    <source>
        <strain evidence="7">Jip14</strain>
    </source>
</reference>
<dbReference type="STRING" id="332977.SAMN05421740_10417"/>
<keyword evidence="7" id="KW-1185">Reference proteome</keyword>
<keyword evidence="3" id="KW-1015">Disulfide bond</keyword>
<evidence type="ECO:0000256" key="4">
    <source>
        <dbReference type="ARBA" id="ARBA00023284"/>
    </source>
</evidence>
<keyword evidence="2" id="KW-0201">Cytochrome c-type biogenesis</keyword>
<dbReference type="CDD" id="cd02966">
    <property type="entry name" value="TlpA_like_family"/>
    <property type="match status" value="1"/>
</dbReference>
<dbReference type="Gene3D" id="3.40.30.10">
    <property type="entry name" value="Glutaredoxin"/>
    <property type="match status" value="1"/>
</dbReference>
<dbReference type="EMBL" id="FNZR01000004">
    <property type="protein sequence ID" value="SEL23867.1"/>
    <property type="molecule type" value="Genomic_DNA"/>
</dbReference>
<dbReference type="InterPro" id="IPR013766">
    <property type="entry name" value="Thioredoxin_domain"/>
</dbReference>
<feature type="domain" description="Thioredoxin" evidence="5">
    <location>
        <begin position="339"/>
        <end position="487"/>
    </location>
</feature>
<comment type="subcellular location">
    <subcellularLocation>
        <location evidence="1">Cell envelope</location>
    </subcellularLocation>
</comment>
<dbReference type="Pfam" id="PF13905">
    <property type="entry name" value="Thioredoxin_8"/>
    <property type="match status" value="1"/>
</dbReference>
<dbReference type="InterPro" id="IPR050553">
    <property type="entry name" value="Thioredoxin_ResA/DsbE_sf"/>
</dbReference>
<dbReference type="AlphaFoldDB" id="A0A1H7NLV5"/>
<dbReference type="GO" id="GO:0017004">
    <property type="term" value="P:cytochrome complex assembly"/>
    <property type="evidence" value="ECO:0007669"/>
    <property type="project" value="UniProtKB-KW"/>
</dbReference>
<organism evidence="6 7">
    <name type="scientific">Parapedobacter koreensis</name>
    <dbReference type="NCBI Taxonomy" id="332977"/>
    <lineage>
        <taxon>Bacteria</taxon>
        <taxon>Pseudomonadati</taxon>
        <taxon>Bacteroidota</taxon>
        <taxon>Sphingobacteriia</taxon>
        <taxon>Sphingobacteriales</taxon>
        <taxon>Sphingobacteriaceae</taxon>
        <taxon>Parapedobacter</taxon>
    </lineage>
</organism>
<accession>A0A1H7NLV5</accession>
<dbReference type="PROSITE" id="PS51352">
    <property type="entry name" value="THIOREDOXIN_2"/>
    <property type="match status" value="1"/>
</dbReference>
<keyword evidence="4" id="KW-0676">Redox-active center</keyword>
<sequence length="490" mass="55998">MNKYRQHAFLAIISIWFMAPMAMATEISGYIPSELRHRYPDDSFIIKVNDFAKEGMGFSNRFFHDSRQVKIDDQGYFKIELHVPSTYFYIAFEGLYGNGSERQLLTEAYLVKREGHLHMDLSASPLSFSGNLGPLIELQVAINSEIRSKKGKPYGEWESYFDYLVKWHGRVLKSIDRLVNEYIESVDAMGREIVAVNALSRLSSSIFGLVPDWLDRAKKQNLDSVPLYAVYDTIKKGFLHSSPSNEVLLNASGYAGAWLNMNYVSLVMNGHKAKSDTLMITLFEAIEGVSDPLLRDQLLMVYYFLPSYKNADFSKLNEAIDLATNTTVKNHMSRLKVEQLEMPKVKNFAFLDEAGREVSIADFEGKVSVVHFWFNGCVGCRFLADFMDDVIAVYRDYDDVQFIDVNVDKEFERWKDGVASGKYTNPHEINLWTGSVGNRHPLLETYNFVGFPQLMVVNKEGRLVTAKASSLRTNKVEFKDKLSVLIEEHR</sequence>
<gene>
    <name evidence="6" type="ORF">SAMN05421740_10417</name>
</gene>
<dbReference type="PANTHER" id="PTHR42852:SF6">
    <property type="entry name" value="THIOL:DISULFIDE INTERCHANGE PROTEIN DSBE"/>
    <property type="match status" value="1"/>
</dbReference>
<dbReference type="InterPro" id="IPR012336">
    <property type="entry name" value="Thioredoxin-like_fold"/>
</dbReference>
<protein>
    <submittedName>
        <fullName evidence="6">Thioredoxin-like</fullName>
    </submittedName>
</protein>
<evidence type="ECO:0000256" key="3">
    <source>
        <dbReference type="ARBA" id="ARBA00023157"/>
    </source>
</evidence>
<dbReference type="InterPro" id="IPR036249">
    <property type="entry name" value="Thioredoxin-like_sf"/>
</dbReference>
<dbReference type="SUPFAM" id="SSF52833">
    <property type="entry name" value="Thioredoxin-like"/>
    <property type="match status" value="1"/>
</dbReference>
<evidence type="ECO:0000313" key="6">
    <source>
        <dbReference type="EMBL" id="SEL23867.1"/>
    </source>
</evidence>
<dbReference type="RefSeq" id="WP_090605489.1">
    <property type="nucleotide sequence ID" value="NZ_FNZR01000004.1"/>
</dbReference>
<dbReference type="Proteomes" id="UP000198916">
    <property type="component" value="Unassembled WGS sequence"/>
</dbReference>
<evidence type="ECO:0000313" key="7">
    <source>
        <dbReference type="Proteomes" id="UP000198916"/>
    </source>
</evidence>
<evidence type="ECO:0000259" key="5">
    <source>
        <dbReference type="PROSITE" id="PS51352"/>
    </source>
</evidence>
<proteinExistence type="predicted"/>
<name>A0A1H7NLV5_9SPHI</name>